<dbReference type="OrthoDB" id="7241218at2"/>
<dbReference type="Proteomes" id="UP000188879">
    <property type="component" value="Unassembled WGS sequence"/>
</dbReference>
<accession>A0A1V2H0P6</accession>
<evidence type="ECO:0000313" key="1">
    <source>
        <dbReference type="EMBL" id="ONG52221.1"/>
    </source>
</evidence>
<gene>
    <name evidence="1" type="ORF">BKE38_14975</name>
</gene>
<reference evidence="1 2" key="1">
    <citation type="submission" date="2016-10" db="EMBL/GenBank/DDBJ databases">
        <title>Draft Genome sequence of Roseomonas sp. strain M3.</title>
        <authorList>
            <person name="Subhash Y."/>
            <person name="Lee S."/>
        </authorList>
    </citation>
    <scope>NUCLEOTIDE SEQUENCE [LARGE SCALE GENOMIC DNA]</scope>
    <source>
        <strain evidence="1 2">M3</strain>
    </source>
</reference>
<sequence>MSAIKVTYLTLPDKAGGELMNVGDRVIYRGVRNIMRAAIGPHVEETRYLTDNAPLPADTDIAVVCGTPQIAQNREVSQNIRRIAELADSDVPVKLNLGAGAFYFDAFEADRAACDAAFAGRVMKAGSAAWYRRYAGFDLLTCRDMGGSAVMTELGVAHRPLPCPGFFSALFETRPLFRRPQQMVSVLNGTASFWNRVDADVHAFYRRLWQADPSRIFIAHDEQDVQMLDELGIPHVVFDDAEPFIRYLASADSLISLRVHGALPAWTLGLDVTLLGLDRRALLGEDFGAHFNVVPLRTEADFQTVLDATPRPPLQDEAARRGFFQKYLPQYTDAIRAIVERKLGRLPPLGVPLHGRGEVEPTEPKLGQPSGRYFHSLFFSQEDSFAVGVEKLRSNQEHRVAGDALEVRVSDKNTLSFGPYVRLPRGDWTLQAELTLLEVPAAPAPDPNSLAPAAQRAKRIDLRVQKGIPARELGKQMMPLGEAQAGQVLRFEQGFVNPSDTGEIEAVFTLIGGPLPGALIRISALRFTRRATADSPAAFSLT</sequence>
<dbReference type="EMBL" id="MLCO01000143">
    <property type="protein sequence ID" value="ONG52221.1"/>
    <property type="molecule type" value="Genomic_DNA"/>
</dbReference>
<dbReference type="RefSeq" id="WP_076958147.1">
    <property type="nucleotide sequence ID" value="NZ_MLCO01000143.1"/>
</dbReference>
<comment type="caution">
    <text evidence="1">The sequence shown here is derived from an EMBL/GenBank/DDBJ whole genome shotgun (WGS) entry which is preliminary data.</text>
</comment>
<organism evidence="1 2">
    <name type="scientific">Teichococcus deserti</name>
    <dbReference type="NCBI Taxonomy" id="1817963"/>
    <lineage>
        <taxon>Bacteria</taxon>
        <taxon>Pseudomonadati</taxon>
        <taxon>Pseudomonadota</taxon>
        <taxon>Alphaproteobacteria</taxon>
        <taxon>Acetobacterales</taxon>
        <taxon>Roseomonadaceae</taxon>
        <taxon>Roseomonas</taxon>
    </lineage>
</organism>
<evidence type="ECO:0008006" key="3">
    <source>
        <dbReference type="Google" id="ProtNLM"/>
    </source>
</evidence>
<name>A0A1V2H0P6_9PROT</name>
<proteinExistence type="predicted"/>
<dbReference type="AlphaFoldDB" id="A0A1V2H0P6"/>
<evidence type="ECO:0000313" key="2">
    <source>
        <dbReference type="Proteomes" id="UP000188879"/>
    </source>
</evidence>
<protein>
    <recommendedName>
        <fullName evidence="3">Polysaccharide pyruvyl transferase domain-containing protein</fullName>
    </recommendedName>
</protein>
<keyword evidence="2" id="KW-1185">Reference proteome</keyword>